<evidence type="ECO:0000256" key="2">
    <source>
        <dbReference type="ARBA" id="ARBA00023315"/>
    </source>
</evidence>
<feature type="domain" description="N-acetyltransferase" evidence="3">
    <location>
        <begin position="1"/>
        <end position="143"/>
    </location>
</feature>
<name>A0AAE9YQI5_9GAMM</name>
<dbReference type="EMBL" id="CP059735">
    <property type="protein sequence ID" value="WDD98832.1"/>
    <property type="molecule type" value="Genomic_DNA"/>
</dbReference>
<keyword evidence="5" id="KW-1185">Reference proteome</keyword>
<dbReference type="GO" id="GO:0016747">
    <property type="term" value="F:acyltransferase activity, transferring groups other than amino-acyl groups"/>
    <property type="evidence" value="ECO:0007669"/>
    <property type="project" value="InterPro"/>
</dbReference>
<evidence type="ECO:0000259" key="3">
    <source>
        <dbReference type="PROSITE" id="PS51186"/>
    </source>
</evidence>
<evidence type="ECO:0000313" key="5">
    <source>
        <dbReference type="Proteomes" id="UP000032568"/>
    </source>
</evidence>
<dbReference type="SUPFAM" id="SSF55729">
    <property type="entry name" value="Acyl-CoA N-acyltransferases (Nat)"/>
    <property type="match status" value="1"/>
</dbReference>
<sequence>MKIQTVVKEDHQELVDLWEASVRASHDFLSEADIEFLKPLILNDYLDAVTLRCIKDNSHTILGFLGIAGGNIEMLFVLPANRGQGVGKALTRYAIEELAATKVDVNEQNPQALAFYQKQGFKITGRSPLDGQGKPFPLLHLSL</sequence>
<dbReference type="PANTHER" id="PTHR43800">
    <property type="entry name" value="PEPTIDYL-LYSINE N-ACETYLTRANSFERASE YJAB"/>
    <property type="match status" value="1"/>
</dbReference>
<dbReference type="CDD" id="cd04301">
    <property type="entry name" value="NAT_SF"/>
    <property type="match status" value="1"/>
</dbReference>
<dbReference type="InterPro" id="IPR000182">
    <property type="entry name" value="GNAT_dom"/>
</dbReference>
<accession>A0AAE9YQI5</accession>
<dbReference type="AlphaFoldDB" id="A0AAE9YQI5"/>
<evidence type="ECO:0000256" key="1">
    <source>
        <dbReference type="ARBA" id="ARBA00022679"/>
    </source>
</evidence>
<dbReference type="KEGG" id="tact:SG35_026990"/>
<keyword evidence="2" id="KW-0012">Acyltransferase</keyword>
<keyword evidence="1" id="KW-0808">Transferase</keyword>
<evidence type="ECO:0000313" key="4">
    <source>
        <dbReference type="EMBL" id="WDD98832.1"/>
    </source>
</evidence>
<dbReference type="InterPro" id="IPR016181">
    <property type="entry name" value="Acyl_CoA_acyltransferase"/>
</dbReference>
<proteinExistence type="predicted"/>
<dbReference type="Pfam" id="PF13508">
    <property type="entry name" value="Acetyltransf_7"/>
    <property type="match status" value="1"/>
</dbReference>
<dbReference type="Proteomes" id="UP000032568">
    <property type="component" value="Chromosome"/>
</dbReference>
<dbReference type="Gene3D" id="3.40.630.30">
    <property type="match status" value="1"/>
</dbReference>
<reference evidence="4 5" key="2">
    <citation type="journal article" date="2022" name="Mar. Drugs">
        <title>Bioassay-Guided Fractionation Leads to the Detection of Cholic Acid Generated by the Rare Thalassomonas sp.</title>
        <authorList>
            <person name="Pheiffer F."/>
            <person name="Schneider Y.K."/>
            <person name="Hansen E.H."/>
            <person name="Andersen J.H."/>
            <person name="Isaksson J."/>
            <person name="Busche T."/>
            <person name="R C."/>
            <person name="Kalinowski J."/>
            <person name="Zyl L.V."/>
            <person name="Trindade M."/>
        </authorList>
    </citation>
    <scope>NUCLEOTIDE SEQUENCE [LARGE SCALE GENOMIC DNA]</scope>
    <source>
        <strain evidence="4 5">A5K-106</strain>
    </source>
</reference>
<reference evidence="4 5" key="1">
    <citation type="journal article" date="2015" name="Genome Announc.">
        <title>Draft Genome Sequences of Marine Isolates of Thalassomonas viridans and Thalassomonas actiniarum.</title>
        <authorList>
            <person name="Olonade I."/>
            <person name="van Zyl L.J."/>
            <person name="Trindade M."/>
        </authorList>
    </citation>
    <scope>NUCLEOTIDE SEQUENCE [LARGE SCALE GENOMIC DNA]</scope>
    <source>
        <strain evidence="4 5">A5K-106</strain>
    </source>
</reference>
<organism evidence="4 5">
    <name type="scientific">Thalassomonas actiniarum</name>
    <dbReference type="NCBI Taxonomy" id="485447"/>
    <lineage>
        <taxon>Bacteria</taxon>
        <taxon>Pseudomonadati</taxon>
        <taxon>Pseudomonadota</taxon>
        <taxon>Gammaproteobacteria</taxon>
        <taxon>Alteromonadales</taxon>
        <taxon>Colwelliaceae</taxon>
        <taxon>Thalassomonas</taxon>
    </lineage>
</organism>
<gene>
    <name evidence="4" type="ORF">SG35_026990</name>
</gene>
<dbReference type="PANTHER" id="PTHR43800:SF1">
    <property type="entry name" value="PEPTIDYL-LYSINE N-ACETYLTRANSFERASE YJAB"/>
    <property type="match status" value="1"/>
</dbReference>
<dbReference type="RefSeq" id="WP_044834225.1">
    <property type="nucleotide sequence ID" value="NZ_CP059735.1"/>
</dbReference>
<dbReference type="PROSITE" id="PS51186">
    <property type="entry name" value="GNAT"/>
    <property type="match status" value="1"/>
</dbReference>
<protein>
    <submittedName>
        <fullName evidence="4">GNAT family N-acetyltransferase</fullName>
    </submittedName>
</protein>